<organism evidence="1 2">
    <name type="scientific">Trichonephila clavata</name>
    <name type="common">Joro spider</name>
    <name type="synonym">Nephila clavata</name>
    <dbReference type="NCBI Taxonomy" id="2740835"/>
    <lineage>
        <taxon>Eukaryota</taxon>
        <taxon>Metazoa</taxon>
        <taxon>Ecdysozoa</taxon>
        <taxon>Arthropoda</taxon>
        <taxon>Chelicerata</taxon>
        <taxon>Arachnida</taxon>
        <taxon>Araneae</taxon>
        <taxon>Araneomorphae</taxon>
        <taxon>Entelegynae</taxon>
        <taxon>Araneoidea</taxon>
        <taxon>Nephilidae</taxon>
        <taxon>Trichonephila</taxon>
    </lineage>
</organism>
<dbReference type="EMBL" id="BMAO01016037">
    <property type="protein sequence ID" value="GFR05847.1"/>
    <property type="molecule type" value="Genomic_DNA"/>
</dbReference>
<accession>A0A8X6LET8</accession>
<dbReference type="Proteomes" id="UP000887116">
    <property type="component" value="Unassembled WGS sequence"/>
</dbReference>
<sequence>MCFMEENSIRPLGELNYPAILNERVSIKGSWLLKANALVTPEVDACLFVARANVEFGCFSPFDVCVIYETGINDIQHELRFVLAKKWDEGFELDTQPVSTDKCRE</sequence>
<proteinExistence type="predicted"/>
<evidence type="ECO:0000313" key="1">
    <source>
        <dbReference type="EMBL" id="GFR05847.1"/>
    </source>
</evidence>
<name>A0A8X6LET8_TRICU</name>
<reference evidence="1" key="1">
    <citation type="submission" date="2020-07" db="EMBL/GenBank/DDBJ databases">
        <title>Multicomponent nature underlies the extraordinary mechanical properties of spider dragline silk.</title>
        <authorList>
            <person name="Kono N."/>
            <person name="Nakamura H."/>
            <person name="Mori M."/>
            <person name="Yoshida Y."/>
            <person name="Ohtoshi R."/>
            <person name="Malay A.D."/>
            <person name="Moran D.A.P."/>
            <person name="Tomita M."/>
            <person name="Numata K."/>
            <person name="Arakawa K."/>
        </authorList>
    </citation>
    <scope>NUCLEOTIDE SEQUENCE</scope>
</reference>
<comment type="caution">
    <text evidence="1">The sequence shown here is derived from an EMBL/GenBank/DDBJ whole genome shotgun (WGS) entry which is preliminary data.</text>
</comment>
<keyword evidence="2" id="KW-1185">Reference proteome</keyword>
<gene>
    <name evidence="1" type="ORF">TNCT_174321</name>
</gene>
<protein>
    <submittedName>
        <fullName evidence="1">Uncharacterized protein</fullName>
    </submittedName>
</protein>
<evidence type="ECO:0000313" key="2">
    <source>
        <dbReference type="Proteomes" id="UP000887116"/>
    </source>
</evidence>
<dbReference type="AlphaFoldDB" id="A0A8X6LET8"/>